<dbReference type="GO" id="GO:0020037">
    <property type="term" value="F:heme binding"/>
    <property type="evidence" value="ECO:0007669"/>
    <property type="project" value="InterPro"/>
</dbReference>
<evidence type="ECO:0000256" key="1">
    <source>
        <dbReference type="ARBA" id="ARBA00001971"/>
    </source>
</evidence>
<dbReference type="SUPFAM" id="SSF48264">
    <property type="entry name" value="Cytochrome P450"/>
    <property type="match status" value="1"/>
</dbReference>
<keyword evidence="5" id="KW-1133">Transmembrane helix</keyword>
<dbReference type="PROSITE" id="PS00086">
    <property type="entry name" value="CYTOCHROME_P450"/>
    <property type="match status" value="1"/>
</dbReference>
<comment type="caution">
    <text evidence="6">The sequence shown here is derived from an EMBL/GenBank/DDBJ whole genome shotgun (WGS) entry which is preliminary data.</text>
</comment>
<dbReference type="Gene3D" id="1.10.630.10">
    <property type="entry name" value="Cytochrome P450"/>
    <property type="match status" value="1"/>
</dbReference>
<evidence type="ECO:0000256" key="5">
    <source>
        <dbReference type="SAM" id="Phobius"/>
    </source>
</evidence>
<dbReference type="EMBL" id="BMKW01000005">
    <property type="protein sequence ID" value="GGJ15406.1"/>
    <property type="molecule type" value="Genomic_DNA"/>
</dbReference>
<keyword evidence="3 4" id="KW-0349">Heme</keyword>
<dbReference type="GO" id="GO:0005506">
    <property type="term" value="F:iron ion binding"/>
    <property type="evidence" value="ECO:0007669"/>
    <property type="project" value="InterPro"/>
</dbReference>
<dbReference type="GO" id="GO:0016705">
    <property type="term" value="F:oxidoreductase activity, acting on paired donors, with incorporation or reduction of molecular oxygen"/>
    <property type="evidence" value="ECO:0007669"/>
    <property type="project" value="InterPro"/>
</dbReference>
<feature type="transmembrane region" description="Helical" evidence="5">
    <location>
        <begin position="412"/>
        <end position="435"/>
    </location>
</feature>
<dbReference type="InterPro" id="IPR001128">
    <property type="entry name" value="Cyt_P450"/>
</dbReference>
<name>A0A917KKC9_9PROT</name>
<sequence length="469" mass="51262">MPWTRPTAGDRSAAAAYPAAMQAIADFIPPMPPPAPREPSAIGGLLRARRDVLSIFPRDAYRRQVFTTRLPGRLILVANAPQVVREVFVTRHEIYQRKSRFLEDALRPVVGGSCFIASGDDWAEKREAISPPIHPSGLAQFHPCYIQAAETCAEGLARAEGPVDVAAAYAAAISHVLLLAMFGDTASADEARIIAETFTAYQDAAEVVDLFGLMGLPDMLGWLTRRRAKRLAAELRGRVARLIDAAGPEGGTPLLKALRAAHRADGSPVLTGERLLDEVVMFLLAGAEGAAITLTWTTMLAALHPPTAERMAAELPAAPPGHADLQGLAYTRAVVQESMRLYPPVAVFARQATEPDRIRRWDIRKGDIVLAVPWLLHRHEALWEAPNAFRPERFLGDAPRQRPRFAYMPFGVGPRICAGAAFGMAEVMVFAAILFRRFRFTLAPGFTPQPNCRLALRPRGGMRMLVAPR</sequence>
<protein>
    <submittedName>
        <fullName evidence="6">Cytochrome P450</fullName>
    </submittedName>
</protein>
<comment type="cofactor">
    <cofactor evidence="1 3">
        <name>heme</name>
        <dbReference type="ChEBI" id="CHEBI:30413"/>
    </cofactor>
</comment>
<reference evidence="6" key="1">
    <citation type="journal article" date="2014" name="Int. J. Syst. Evol. Microbiol.">
        <title>Complete genome sequence of Corynebacterium casei LMG S-19264T (=DSM 44701T), isolated from a smear-ripened cheese.</title>
        <authorList>
            <consortium name="US DOE Joint Genome Institute (JGI-PGF)"/>
            <person name="Walter F."/>
            <person name="Albersmeier A."/>
            <person name="Kalinowski J."/>
            <person name="Ruckert C."/>
        </authorList>
    </citation>
    <scope>NUCLEOTIDE SEQUENCE</scope>
    <source>
        <strain evidence="6">CGMCC 1.3617</strain>
    </source>
</reference>
<keyword evidence="5" id="KW-0472">Membrane</keyword>
<dbReference type="GO" id="GO:0004497">
    <property type="term" value="F:monooxygenase activity"/>
    <property type="evidence" value="ECO:0007669"/>
    <property type="project" value="UniProtKB-KW"/>
</dbReference>
<evidence type="ECO:0000313" key="6">
    <source>
        <dbReference type="EMBL" id="GGJ15406.1"/>
    </source>
</evidence>
<dbReference type="InterPro" id="IPR002401">
    <property type="entry name" value="Cyt_P450_E_grp-I"/>
</dbReference>
<dbReference type="InterPro" id="IPR036396">
    <property type="entry name" value="Cyt_P450_sf"/>
</dbReference>
<reference evidence="6" key="2">
    <citation type="submission" date="2020-09" db="EMBL/GenBank/DDBJ databases">
        <authorList>
            <person name="Sun Q."/>
            <person name="Zhou Y."/>
        </authorList>
    </citation>
    <scope>NUCLEOTIDE SEQUENCE</scope>
    <source>
        <strain evidence="6">CGMCC 1.3617</strain>
    </source>
</reference>
<keyword evidence="3 4" id="KW-0408">Iron</keyword>
<dbReference type="PANTHER" id="PTHR24305:SF166">
    <property type="entry name" value="CYTOCHROME P450 12A4, MITOCHONDRIAL-RELATED"/>
    <property type="match status" value="1"/>
</dbReference>
<dbReference type="InterPro" id="IPR017972">
    <property type="entry name" value="Cyt_P450_CS"/>
</dbReference>
<keyword evidence="7" id="KW-1185">Reference proteome</keyword>
<evidence type="ECO:0000313" key="7">
    <source>
        <dbReference type="Proteomes" id="UP000661507"/>
    </source>
</evidence>
<evidence type="ECO:0000256" key="3">
    <source>
        <dbReference type="PIRSR" id="PIRSR602401-1"/>
    </source>
</evidence>
<organism evidence="6 7">
    <name type="scientific">Neoroseomonas lacus</name>
    <dbReference type="NCBI Taxonomy" id="287609"/>
    <lineage>
        <taxon>Bacteria</taxon>
        <taxon>Pseudomonadati</taxon>
        <taxon>Pseudomonadota</taxon>
        <taxon>Alphaproteobacteria</taxon>
        <taxon>Acetobacterales</taxon>
        <taxon>Acetobacteraceae</taxon>
        <taxon>Neoroseomonas</taxon>
    </lineage>
</organism>
<feature type="binding site" description="axial binding residue" evidence="3">
    <location>
        <position position="417"/>
    </location>
    <ligand>
        <name>heme</name>
        <dbReference type="ChEBI" id="CHEBI:30413"/>
    </ligand>
    <ligandPart>
        <name>Fe</name>
        <dbReference type="ChEBI" id="CHEBI:18248"/>
    </ligandPart>
</feature>
<evidence type="ECO:0000256" key="4">
    <source>
        <dbReference type="RuleBase" id="RU000461"/>
    </source>
</evidence>
<gene>
    <name evidence="6" type="ORF">GCM10011320_23400</name>
</gene>
<proteinExistence type="inferred from homology"/>
<keyword evidence="4" id="KW-0560">Oxidoreductase</keyword>
<evidence type="ECO:0000256" key="2">
    <source>
        <dbReference type="ARBA" id="ARBA00010617"/>
    </source>
</evidence>
<keyword evidence="5" id="KW-0812">Transmembrane</keyword>
<dbReference type="PRINTS" id="PR00385">
    <property type="entry name" value="P450"/>
</dbReference>
<dbReference type="PRINTS" id="PR00463">
    <property type="entry name" value="EP450I"/>
</dbReference>
<dbReference type="InterPro" id="IPR050121">
    <property type="entry name" value="Cytochrome_P450_monoxygenase"/>
</dbReference>
<dbReference type="Pfam" id="PF00067">
    <property type="entry name" value="p450"/>
    <property type="match status" value="1"/>
</dbReference>
<keyword evidence="4" id="KW-0503">Monooxygenase</keyword>
<dbReference type="AlphaFoldDB" id="A0A917KKC9"/>
<accession>A0A917KKC9</accession>
<dbReference type="Proteomes" id="UP000661507">
    <property type="component" value="Unassembled WGS sequence"/>
</dbReference>
<dbReference type="PANTHER" id="PTHR24305">
    <property type="entry name" value="CYTOCHROME P450"/>
    <property type="match status" value="1"/>
</dbReference>
<dbReference type="RefSeq" id="WP_188967229.1">
    <property type="nucleotide sequence ID" value="NZ_BMKW01000005.1"/>
</dbReference>
<comment type="similarity">
    <text evidence="2 4">Belongs to the cytochrome P450 family.</text>
</comment>
<keyword evidence="3 4" id="KW-0479">Metal-binding</keyword>